<dbReference type="RefSeq" id="XP_025489771.1">
    <property type="nucleotide sequence ID" value="XM_025635698.1"/>
</dbReference>
<proteinExistence type="predicted"/>
<evidence type="ECO:0000313" key="2">
    <source>
        <dbReference type="Proteomes" id="UP000248340"/>
    </source>
</evidence>
<dbReference type="EMBL" id="KZ821718">
    <property type="protein sequence ID" value="PYH79571.1"/>
    <property type="molecule type" value="Genomic_DNA"/>
</dbReference>
<dbReference type="VEuPathDB" id="FungiDB:BO82DRAFT_356336"/>
<evidence type="ECO:0000313" key="1">
    <source>
        <dbReference type="EMBL" id="PYH79571.1"/>
    </source>
</evidence>
<dbReference type="STRING" id="1448315.A0A319C652"/>
<gene>
    <name evidence="1" type="ORF">BO82DRAFT_356336</name>
</gene>
<organism evidence="1 2">
    <name type="scientific">Aspergillus uvarum CBS 121591</name>
    <dbReference type="NCBI Taxonomy" id="1448315"/>
    <lineage>
        <taxon>Eukaryota</taxon>
        <taxon>Fungi</taxon>
        <taxon>Dikarya</taxon>
        <taxon>Ascomycota</taxon>
        <taxon>Pezizomycotina</taxon>
        <taxon>Eurotiomycetes</taxon>
        <taxon>Eurotiomycetidae</taxon>
        <taxon>Eurotiales</taxon>
        <taxon>Aspergillaceae</taxon>
        <taxon>Aspergillus</taxon>
        <taxon>Aspergillus subgen. Circumdati</taxon>
    </lineage>
</organism>
<name>A0A319C652_9EURO</name>
<keyword evidence="2" id="KW-1185">Reference proteome</keyword>
<reference evidence="1 2" key="1">
    <citation type="submission" date="2016-12" db="EMBL/GenBank/DDBJ databases">
        <title>The genomes of Aspergillus section Nigri reveals drivers in fungal speciation.</title>
        <authorList>
            <consortium name="DOE Joint Genome Institute"/>
            <person name="Vesth T.C."/>
            <person name="Nybo J."/>
            <person name="Theobald S."/>
            <person name="Brandl J."/>
            <person name="Frisvad J.C."/>
            <person name="Nielsen K.F."/>
            <person name="Lyhne E.K."/>
            <person name="Kogle M.E."/>
            <person name="Kuo A."/>
            <person name="Riley R."/>
            <person name="Clum A."/>
            <person name="Nolan M."/>
            <person name="Lipzen A."/>
            <person name="Salamov A."/>
            <person name="Henrissat B."/>
            <person name="Wiebenga A."/>
            <person name="De Vries R.P."/>
            <person name="Grigoriev I.V."/>
            <person name="Mortensen U.H."/>
            <person name="Andersen M.R."/>
            <person name="Baker S.E."/>
        </authorList>
    </citation>
    <scope>NUCLEOTIDE SEQUENCE [LARGE SCALE GENOMIC DNA]</scope>
    <source>
        <strain evidence="1 2">CBS 121591</strain>
    </source>
</reference>
<accession>A0A319C652</accession>
<dbReference type="Proteomes" id="UP000248340">
    <property type="component" value="Unassembled WGS sequence"/>
</dbReference>
<dbReference type="Gene3D" id="3.30.70.100">
    <property type="match status" value="1"/>
</dbReference>
<dbReference type="AlphaFoldDB" id="A0A319C652"/>
<dbReference type="GeneID" id="37138439"/>
<dbReference type="OrthoDB" id="3830579at2759"/>
<sequence>MSVTEIGCMRVKPALEVINEDTPEGQILNKLYNYVVSAPGGPLRVFWGIEVEDPSYLWAFFDWDSLEAHETFARTLGQDAVKELPKILARGGFTKHITATPSLPVALQSAVTQVVLAYFASDLSPTVADAAVARLKDWEGNEIEKVSGMEALSYGWGLEKDLPVRGGSADQRASIFLSVFGFNDVDAQSDFRESLSLEKLLGRIQATEGFIKLEAFSVCFRSTSRHS</sequence>
<protein>
    <recommendedName>
        <fullName evidence="3">ABM domain-containing protein</fullName>
    </recommendedName>
</protein>
<evidence type="ECO:0008006" key="3">
    <source>
        <dbReference type="Google" id="ProtNLM"/>
    </source>
</evidence>